<sequence>MQTLSILPLILCCCIAFGHSLGTEFGLLGCFVDTATRDVNGLDGWSTIGPYSVTWSSGGTVTLSSMTVQLCIIVSAETHMYGRHGRAADSHCNMACAGNSAQICGGADRNSVYRQIYYRPEGEYFTHVDRDYVNVTSTSGPFYRTEQPVRSLVECVYRCEADCQAVLFHLDACHLLRFPVLPHELKTVAGKFAIRV</sequence>
<feature type="chain" id="PRO_5009320095" evidence="1">
    <location>
        <begin position="23"/>
        <end position="196"/>
    </location>
</feature>
<name>A0A1I8HDI4_9PLAT</name>
<dbReference type="AlphaFoldDB" id="A0A1I8HDI4"/>
<feature type="signal peptide" evidence="1">
    <location>
        <begin position="1"/>
        <end position="22"/>
    </location>
</feature>
<proteinExistence type="predicted"/>
<evidence type="ECO:0000256" key="1">
    <source>
        <dbReference type="SAM" id="SignalP"/>
    </source>
</evidence>
<protein>
    <submittedName>
        <fullName evidence="3">WSC domain-containing protein</fullName>
    </submittedName>
</protein>
<dbReference type="WBParaSite" id="maker-uti_cns_0005637-snap-gene-0.3-mRNA-1">
    <property type="protein sequence ID" value="maker-uti_cns_0005637-snap-gene-0.3-mRNA-1"/>
    <property type="gene ID" value="maker-uti_cns_0005637-snap-gene-0.3"/>
</dbReference>
<evidence type="ECO:0000313" key="3">
    <source>
        <dbReference type="WBParaSite" id="maker-uti_cns_0005637-snap-gene-0.3-mRNA-1"/>
    </source>
</evidence>
<dbReference type="Proteomes" id="UP000095280">
    <property type="component" value="Unplaced"/>
</dbReference>
<keyword evidence="1" id="KW-0732">Signal</keyword>
<reference evidence="3" key="1">
    <citation type="submission" date="2016-11" db="UniProtKB">
        <authorList>
            <consortium name="WormBaseParasite"/>
        </authorList>
    </citation>
    <scope>IDENTIFICATION</scope>
</reference>
<keyword evidence="2" id="KW-1185">Reference proteome</keyword>
<evidence type="ECO:0000313" key="2">
    <source>
        <dbReference type="Proteomes" id="UP000095280"/>
    </source>
</evidence>
<organism evidence="2 3">
    <name type="scientific">Macrostomum lignano</name>
    <dbReference type="NCBI Taxonomy" id="282301"/>
    <lineage>
        <taxon>Eukaryota</taxon>
        <taxon>Metazoa</taxon>
        <taxon>Spiralia</taxon>
        <taxon>Lophotrochozoa</taxon>
        <taxon>Platyhelminthes</taxon>
        <taxon>Rhabditophora</taxon>
        <taxon>Macrostomorpha</taxon>
        <taxon>Macrostomida</taxon>
        <taxon>Macrostomidae</taxon>
        <taxon>Macrostomum</taxon>
    </lineage>
</organism>
<accession>A0A1I8HDI4</accession>